<feature type="region of interest" description="Disordered" evidence="1">
    <location>
        <begin position="1039"/>
        <end position="1235"/>
    </location>
</feature>
<feature type="region of interest" description="Disordered" evidence="1">
    <location>
        <begin position="250"/>
        <end position="274"/>
    </location>
</feature>
<feature type="region of interest" description="Disordered" evidence="1">
    <location>
        <begin position="990"/>
        <end position="1021"/>
    </location>
</feature>
<dbReference type="Proteomes" id="UP000284706">
    <property type="component" value="Unassembled WGS sequence"/>
</dbReference>
<reference evidence="2 3" key="1">
    <citation type="journal article" date="2018" name="Evol. Lett.">
        <title>Horizontal gene cluster transfer increased hallucinogenic mushroom diversity.</title>
        <authorList>
            <person name="Reynolds H.T."/>
            <person name="Vijayakumar V."/>
            <person name="Gluck-Thaler E."/>
            <person name="Korotkin H.B."/>
            <person name="Matheny P.B."/>
            <person name="Slot J.C."/>
        </authorList>
    </citation>
    <scope>NUCLEOTIDE SEQUENCE [LARGE SCALE GENOMIC DNA]</scope>
    <source>
        <strain evidence="2 3">SRW20</strain>
    </source>
</reference>
<feature type="region of interest" description="Disordered" evidence="1">
    <location>
        <begin position="634"/>
        <end position="693"/>
    </location>
</feature>
<feature type="region of interest" description="Disordered" evidence="1">
    <location>
        <begin position="293"/>
        <end position="315"/>
    </location>
</feature>
<sequence length="1458" mass="159699">MSFGYRVPALPATALPPPTCNLIHRVHPSHPSHPLHPPFYWKTATDSQSVPYAPLNRAFYGVTRGDLSVADGAAREAPPDPFDEMHHLQQHSNDIAIYVPMVDQLVTIAWPMESGQAIPPFALVGWLNARGLHWPCFCSKKDDTSEPMRVVITHDGNVWGVCQSLKPECSSILNFSVLYETATRHSEYPNLPKTDSGQLPSTAALLDFYLREMEYAPLPFFRDYAGEHEFDHAGRTQRLYLAVPVAPADEKEANAETLEPDEEGSDEEGSDEPEELCQHLAIVFRSPDCCLPSSTGMTSDPTPSPSHSELTYDNSFSPLTDAQLRGILLAEQGYQQMDAAEQGLIPPLQSSTNDSEPAQPFDATRLATFGPSEDSLQLPEQIGGGRGRARSASPQTTPTRLRPQPNPSERGRRMVLAGRAATHRAQLEPTPTEPQLEDRRISESEPPPSTHPSVTHDGEAMMPMGDVYPHYEMPYVAAPGQEQVLYGDVYMSDLDAYAFPDAGFRHPQHPSAQIPERGWHARQGRRIPYPEQQIPADLFVVEYAQDHEASYARGRSPYAPPGHNHPSVNFPDNSLYYVRDPRTSPNPPSTAQREVEAQPVQPHVEDKTRKSPFPSGPNLETVLALADFQPIALPPGPAVDRTSAQGLTSGPKINILPPTPVAPPPPAAAPSVEPEPGPPGDVFTADPSDSPSKEFVISTPPFDDDGFQLGDLDDSPTIGRLSSEKQATIADCYKEMRTSLKKTSDATGVSQMQLFNRFHHLLNGTRTTSRWNIYQSYIQQNIEQEMKRLPVERRPRAGQKLSMAVKLEAYAEFQKQYPDKGDKFLTLWKQSYDLSASVSTVAERTRAFNARFKDIENLTERASDLYGFEWAIIGVGSIVNQDQGLARIYCTSNMNDVREDDALTGHALAHVFNQVSRAAIADCASFPPASASLPVDIKKGPSIKPEVVSGQEKAASPSPSIQSTKADGQPAKGADLSKLKERFEALAVQEHGPDPRSGRVKFTGWPPGVPFPGSKEDLTNKGISGVKAQSRTALLKAFKSQPPLDIVPLATGKDKGKATKTASKEKAKVISVPSSSSEDDLPLSSKARGKAATTTKKQKATTKPKPKPRRRAEPEDDPESDLFLPDTDDEVKDVEDPTASPGLQVPARRTRRQGDPGFGIEEMYEEYDLRKQGKKDDSASRGSKNESKPKMKGGPAAGTPADEGKMTKGKRQVGKDRAEKSPDDKSSDSIPAKRSYGEVVETAWVDAQTQNVANELFPPNEKADSSPVMKRACQEAVPTLPSSSTSNDDAEAIRSPSTEQLPLPTGGRNNHNVPAQQGGNLRAPPLDGRTIRQQIMPQDARVARPHQPSSYLQPPLRNGRVTQPGAFFPPDRYYPTNRPIRYQPHPDAYVDDAYYNAYARDHYGVGQAAYQDRQFPPPAYSRRPPQFSYGPPPEQASSSSSAEAAHAEQAPQKPNASD</sequence>
<keyword evidence="3" id="KW-1185">Reference proteome</keyword>
<organism evidence="2 3">
    <name type="scientific">Gymnopilus dilepis</name>
    <dbReference type="NCBI Taxonomy" id="231916"/>
    <lineage>
        <taxon>Eukaryota</taxon>
        <taxon>Fungi</taxon>
        <taxon>Dikarya</taxon>
        <taxon>Basidiomycota</taxon>
        <taxon>Agaricomycotina</taxon>
        <taxon>Agaricomycetes</taxon>
        <taxon>Agaricomycetidae</taxon>
        <taxon>Agaricales</taxon>
        <taxon>Agaricineae</taxon>
        <taxon>Hymenogastraceae</taxon>
        <taxon>Gymnopilus</taxon>
    </lineage>
</organism>
<dbReference type="EMBL" id="NHYE01000647">
    <property type="protein sequence ID" value="PPR04247.1"/>
    <property type="molecule type" value="Genomic_DNA"/>
</dbReference>
<accession>A0A409YME4</accession>
<feature type="region of interest" description="Disordered" evidence="1">
    <location>
        <begin position="934"/>
        <end position="973"/>
    </location>
</feature>
<evidence type="ECO:0000256" key="1">
    <source>
        <dbReference type="SAM" id="MobiDB-lite"/>
    </source>
</evidence>
<feature type="compositionally biased region" description="Low complexity" evidence="1">
    <location>
        <begin position="390"/>
        <end position="403"/>
    </location>
</feature>
<protein>
    <submittedName>
        <fullName evidence="2">Uncharacterized protein</fullName>
    </submittedName>
</protein>
<feature type="compositionally biased region" description="Basic and acidic residues" evidence="1">
    <location>
        <begin position="1167"/>
        <end position="1189"/>
    </location>
</feature>
<feature type="compositionally biased region" description="Acidic residues" evidence="1">
    <location>
        <begin position="1114"/>
        <end position="1133"/>
    </location>
</feature>
<feature type="region of interest" description="Disordered" evidence="1">
    <location>
        <begin position="1408"/>
        <end position="1458"/>
    </location>
</feature>
<proteinExistence type="predicted"/>
<feature type="compositionally biased region" description="Basic and acidic residues" evidence="1">
    <location>
        <begin position="1213"/>
        <end position="1227"/>
    </location>
</feature>
<feature type="region of interest" description="Disordered" evidence="1">
    <location>
        <begin position="1250"/>
        <end position="1386"/>
    </location>
</feature>
<feature type="region of interest" description="Disordered" evidence="1">
    <location>
        <begin position="368"/>
        <end position="460"/>
    </location>
</feature>
<feature type="compositionally biased region" description="Acidic residues" evidence="1">
    <location>
        <begin position="258"/>
        <end position="274"/>
    </location>
</feature>
<gene>
    <name evidence="2" type="ORF">CVT26_004192</name>
</gene>
<feature type="compositionally biased region" description="Pro residues" evidence="1">
    <location>
        <begin position="657"/>
        <end position="679"/>
    </location>
</feature>
<feature type="compositionally biased region" description="Polar residues" evidence="1">
    <location>
        <begin position="1307"/>
        <end position="1319"/>
    </location>
</feature>
<dbReference type="OrthoDB" id="3044282at2759"/>
<comment type="caution">
    <text evidence="2">The sequence shown here is derived from an EMBL/GenBank/DDBJ whole genome shotgun (WGS) entry which is preliminary data.</text>
</comment>
<name>A0A409YME4_9AGAR</name>
<feature type="compositionally biased region" description="Polar residues" evidence="1">
    <location>
        <begin position="957"/>
        <end position="966"/>
    </location>
</feature>
<feature type="compositionally biased region" description="Basic residues" evidence="1">
    <location>
        <begin position="1096"/>
        <end position="1110"/>
    </location>
</feature>
<feature type="region of interest" description="Disordered" evidence="1">
    <location>
        <begin position="552"/>
        <end position="618"/>
    </location>
</feature>
<feature type="compositionally biased region" description="Low complexity" evidence="1">
    <location>
        <begin position="1435"/>
        <end position="1458"/>
    </location>
</feature>
<feature type="compositionally biased region" description="Basic and acidic residues" evidence="1">
    <location>
        <begin position="1052"/>
        <end position="1068"/>
    </location>
</feature>
<feature type="compositionally biased region" description="Low complexity" evidence="1">
    <location>
        <begin position="1071"/>
        <end position="1095"/>
    </location>
</feature>
<dbReference type="InParanoid" id="A0A409YME4"/>
<evidence type="ECO:0000313" key="2">
    <source>
        <dbReference type="EMBL" id="PPR04247.1"/>
    </source>
</evidence>
<evidence type="ECO:0000313" key="3">
    <source>
        <dbReference type="Proteomes" id="UP000284706"/>
    </source>
</evidence>